<comment type="caution">
    <text evidence="2">The sequence shown here is derived from an EMBL/GenBank/DDBJ whole genome shotgun (WGS) entry which is preliminary data.</text>
</comment>
<dbReference type="Proteomes" id="UP000658225">
    <property type="component" value="Unassembled WGS sequence"/>
</dbReference>
<proteinExistence type="inferred from homology"/>
<evidence type="ECO:0000313" key="3">
    <source>
        <dbReference type="Proteomes" id="UP000658225"/>
    </source>
</evidence>
<accession>A0A927MQ94</accession>
<dbReference type="InterPro" id="IPR038595">
    <property type="entry name" value="LOR_sf"/>
</dbReference>
<gene>
    <name evidence="2" type="ORF">H4683_002639</name>
</gene>
<comment type="similarity">
    <text evidence="1">Belongs to the LOR family.</text>
</comment>
<dbReference type="RefSeq" id="WP_192599233.1">
    <property type="nucleotide sequence ID" value="NZ_JADBEL010000014.1"/>
</dbReference>
<dbReference type="SUPFAM" id="SSF54518">
    <property type="entry name" value="Tubby C-terminal domain-like"/>
    <property type="match status" value="1"/>
</dbReference>
<organism evidence="2 3">
    <name type="scientific">Sporosarcina limicola</name>
    <dbReference type="NCBI Taxonomy" id="34101"/>
    <lineage>
        <taxon>Bacteria</taxon>
        <taxon>Bacillati</taxon>
        <taxon>Bacillota</taxon>
        <taxon>Bacilli</taxon>
        <taxon>Bacillales</taxon>
        <taxon>Caryophanaceae</taxon>
        <taxon>Sporosarcina</taxon>
    </lineage>
</organism>
<dbReference type="InterPro" id="IPR007612">
    <property type="entry name" value="LOR"/>
</dbReference>
<dbReference type="Gene3D" id="2.40.160.200">
    <property type="entry name" value="LURP1-related"/>
    <property type="match status" value="1"/>
</dbReference>
<keyword evidence="3" id="KW-1185">Reference proteome</keyword>
<evidence type="ECO:0000313" key="2">
    <source>
        <dbReference type="EMBL" id="MBE1555519.1"/>
    </source>
</evidence>
<reference evidence="2" key="1">
    <citation type="submission" date="2020-10" db="EMBL/GenBank/DDBJ databases">
        <title>Genomic Encyclopedia of Type Strains, Phase IV (KMG-IV): sequencing the most valuable type-strain genomes for metagenomic binning, comparative biology and taxonomic classification.</title>
        <authorList>
            <person name="Goeker M."/>
        </authorList>
    </citation>
    <scope>NUCLEOTIDE SEQUENCE</scope>
    <source>
        <strain evidence="2">DSM 13886</strain>
    </source>
</reference>
<evidence type="ECO:0000256" key="1">
    <source>
        <dbReference type="ARBA" id="ARBA00005437"/>
    </source>
</evidence>
<dbReference type="EMBL" id="JADBEL010000014">
    <property type="protein sequence ID" value="MBE1555519.1"/>
    <property type="molecule type" value="Genomic_DNA"/>
</dbReference>
<dbReference type="InterPro" id="IPR025659">
    <property type="entry name" value="Tubby-like_C"/>
</dbReference>
<protein>
    <submittedName>
        <fullName evidence="2">Uncharacterized protein YxjI</fullName>
    </submittedName>
</protein>
<sequence>MRQLYIKQKVLSLSGKFSVKDELENEVYFVEGSFMQMPKTFSITDAARQEVAMITKKVFSFLPTFFVDVHGQETMMIKKEFSFLKARYTIDAAGIEVRGNWWDMNFEVYQNRKLIGAVSKKWFTWGDSYQLQIADDEMEPLLVALVVAIDCAKAAQGAAAAGGGGA</sequence>
<dbReference type="AlphaFoldDB" id="A0A927MQ94"/>
<name>A0A927MQ94_9BACL</name>
<dbReference type="Pfam" id="PF04525">
    <property type="entry name" value="LOR"/>
    <property type="match status" value="1"/>
</dbReference>